<name>A0A6C0H260_9ZZZZ</name>
<evidence type="ECO:0000313" key="1">
    <source>
        <dbReference type="EMBL" id="QHT74497.1"/>
    </source>
</evidence>
<proteinExistence type="predicted"/>
<accession>A0A6C0H260</accession>
<protein>
    <submittedName>
        <fullName evidence="1">Uncharacterized protein</fullName>
    </submittedName>
</protein>
<organism evidence="1">
    <name type="scientific">viral metagenome</name>
    <dbReference type="NCBI Taxonomy" id="1070528"/>
    <lineage>
        <taxon>unclassified sequences</taxon>
        <taxon>metagenomes</taxon>
        <taxon>organismal metagenomes</taxon>
    </lineage>
</organism>
<dbReference type="EMBL" id="MN739850">
    <property type="protein sequence ID" value="QHT74497.1"/>
    <property type="molecule type" value="Genomic_DNA"/>
</dbReference>
<dbReference type="AlphaFoldDB" id="A0A6C0H260"/>
<reference evidence="1" key="1">
    <citation type="journal article" date="2020" name="Nature">
        <title>Giant virus diversity and host interactions through global metagenomics.</title>
        <authorList>
            <person name="Schulz F."/>
            <person name="Roux S."/>
            <person name="Paez-Espino D."/>
            <person name="Jungbluth S."/>
            <person name="Walsh D.A."/>
            <person name="Denef V.J."/>
            <person name="McMahon K.D."/>
            <person name="Konstantinidis K.T."/>
            <person name="Eloe-Fadrosh E.A."/>
            <person name="Kyrpides N.C."/>
            <person name="Woyke T."/>
        </authorList>
    </citation>
    <scope>NUCLEOTIDE SEQUENCE</scope>
    <source>
        <strain evidence="1">GVMAG-M-3300023179-59</strain>
    </source>
</reference>
<sequence>MKLNIVTLSGLRVGRYYKLVSFPTAIPISDIYVGKIDSDYESQIDTLGELLEIRQYENNRGTAHLIFRMNDGTRIELDSYFGLSAVYMEYYPENEEISKKRIQDRTRLIRDEIIGNDWALRPENVVATQGLDINHFGDALR</sequence>